<gene>
    <name evidence="1" type="ORF">DQ392_20510</name>
</gene>
<dbReference type="OrthoDB" id="4266337at2"/>
<dbReference type="EMBL" id="QOIM01000038">
    <property type="protein sequence ID" value="RCG16521.1"/>
    <property type="molecule type" value="Genomic_DNA"/>
</dbReference>
<evidence type="ECO:0000313" key="1">
    <source>
        <dbReference type="EMBL" id="RCG16521.1"/>
    </source>
</evidence>
<sequence>MNARRNETEEALASWAEECQANAARLADMLGVPAADYRADPLAALPAWEDYVSRLPLTDFGESDRVTLHTDLVSFLADFMVRAKGAHWEATPDASAPGGHRYVLTAMGLDGRVRHCDPFAVVHQVSSKLPLDATRVLATAELALGLSRPERDTAH</sequence>
<comment type="caution">
    <text evidence="1">The sequence shown here is derived from an EMBL/GenBank/DDBJ whole genome shotgun (WGS) entry which is preliminary data.</text>
</comment>
<name>A0A367EEN7_9ACTN</name>
<proteinExistence type="predicted"/>
<reference evidence="1 2" key="1">
    <citation type="submission" date="2018-06" db="EMBL/GenBank/DDBJ databases">
        <title>Streptomyces reniochalinae sp. nov. and Streptomyces diacarnus sp. nov. from marine sponges.</title>
        <authorList>
            <person name="Li L."/>
        </authorList>
    </citation>
    <scope>NUCLEOTIDE SEQUENCE [LARGE SCALE GENOMIC DNA]</scope>
    <source>
        <strain evidence="1 2">LHW50302</strain>
    </source>
</reference>
<dbReference type="Proteomes" id="UP000253507">
    <property type="component" value="Unassembled WGS sequence"/>
</dbReference>
<protein>
    <submittedName>
        <fullName evidence="1">Uncharacterized protein</fullName>
    </submittedName>
</protein>
<evidence type="ECO:0000313" key="2">
    <source>
        <dbReference type="Proteomes" id="UP000253507"/>
    </source>
</evidence>
<dbReference type="AlphaFoldDB" id="A0A367EEN7"/>
<dbReference type="RefSeq" id="WP_114017107.1">
    <property type="nucleotide sequence ID" value="NZ_QOIM01000038.1"/>
</dbReference>
<organism evidence="1 2">
    <name type="scientific">Streptomyces reniochalinae</name>
    <dbReference type="NCBI Taxonomy" id="2250578"/>
    <lineage>
        <taxon>Bacteria</taxon>
        <taxon>Bacillati</taxon>
        <taxon>Actinomycetota</taxon>
        <taxon>Actinomycetes</taxon>
        <taxon>Kitasatosporales</taxon>
        <taxon>Streptomycetaceae</taxon>
        <taxon>Streptomyces</taxon>
    </lineage>
</organism>
<accession>A0A367EEN7</accession>
<keyword evidence="2" id="KW-1185">Reference proteome</keyword>